<dbReference type="SUPFAM" id="SSF56112">
    <property type="entry name" value="Protein kinase-like (PK-like)"/>
    <property type="match status" value="1"/>
</dbReference>
<name>A0ABQ9XJT5_9EUKA</name>
<evidence type="ECO:0000256" key="5">
    <source>
        <dbReference type="ARBA" id="ARBA00022840"/>
    </source>
</evidence>
<dbReference type="Proteomes" id="UP001281761">
    <property type="component" value="Unassembled WGS sequence"/>
</dbReference>
<evidence type="ECO:0000256" key="2">
    <source>
        <dbReference type="ARBA" id="ARBA00022679"/>
    </source>
</evidence>
<evidence type="ECO:0000256" key="6">
    <source>
        <dbReference type="SAM" id="MobiDB-lite"/>
    </source>
</evidence>
<keyword evidence="3" id="KW-0547">Nucleotide-binding</keyword>
<dbReference type="InterPro" id="IPR011009">
    <property type="entry name" value="Kinase-like_dom_sf"/>
</dbReference>
<feature type="domain" description="Protein kinase" evidence="7">
    <location>
        <begin position="1"/>
        <end position="190"/>
    </location>
</feature>
<feature type="region of interest" description="Disordered" evidence="6">
    <location>
        <begin position="311"/>
        <end position="356"/>
    </location>
</feature>
<evidence type="ECO:0000256" key="3">
    <source>
        <dbReference type="ARBA" id="ARBA00022741"/>
    </source>
</evidence>
<dbReference type="PANTHER" id="PTHR24345">
    <property type="entry name" value="SERINE/THREONINE-PROTEIN KINASE PLK"/>
    <property type="match status" value="1"/>
</dbReference>
<accession>A0ABQ9XJT5</accession>
<evidence type="ECO:0000313" key="8">
    <source>
        <dbReference type="EMBL" id="KAK2952693.1"/>
    </source>
</evidence>
<comment type="caution">
    <text evidence="8">The sequence shown here is derived from an EMBL/GenBank/DDBJ whole genome shotgun (WGS) entry which is preliminary data.</text>
</comment>
<evidence type="ECO:0000313" key="9">
    <source>
        <dbReference type="Proteomes" id="UP001281761"/>
    </source>
</evidence>
<dbReference type="InterPro" id="IPR000719">
    <property type="entry name" value="Prot_kinase_dom"/>
</dbReference>
<dbReference type="PROSITE" id="PS50011">
    <property type="entry name" value="PROTEIN_KINASE_DOM"/>
    <property type="match status" value="1"/>
</dbReference>
<evidence type="ECO:0000256" key="4">
    <source>
        <dbReference type="ARBA" id="ARBA00022777"/>
    </source>
</evidence>
<feature type="compositionally biased region" description="Polar residues" evidence="6">
    <location>
        <begin position="314"/>
        <end position="326"/>
    </location>
</feature>
<dbReference type="Gene3D" id="1.10.510.10">
    <property type="entry name" value="Transferase(Phosphotransferase) domain 1"/>
    <property type="match status" value="1"/>
</dbReference>
<dbReference type="PANTHER" id="PTHR24345:SF0">
    <property type="entry name" value="CELL CYCLE SERINE_THREONINE-PROTEIN KINASE CDC5_MSD2"/>
    <property type="match status" value="1"/>
</dbReference>
<evidence type="ECO:0000259" key="7">
    <source>
        <dbReference type="PROSITE" id="PS50011"/>
    </source>
</evidence>
<keyword evidence="2" id="KW-0808">Transferase</keyword>
<keyword evidence="4" id="KW-0418">Kinase</keyword>
<dbReference type="EMBL" id="JARBJD010000100">
    <property type="protein sequence ID" value="KAK2952693.1"/>
    <property type="molecule type" value="Genomic_DNA"/>
</dbReference>
<organism evidence="8 9">
    <name type="scientific">Blattamonas nauphoetae</name>
    <dbReference type="NCBI Taxonomy" id="2049346"/>
    <lineage>
        <taxon>Eukaryota</taxon>
        <taxon>Metamonada</taxon>
        <taxon>Preaxostyla</taxon>
        <taxon>Oxymonadida</taxon>
        <taxon>Blattamonas</taxon>
    </lineage>
</organism>
<feature type="region of interest" description="Disordered" evidence="6">
    <location>
        <begin position="577"/>
        <end position="601"/>
    </location>
</feature>
<keyword evidence="9" id="KW-1185">Reference proteome</keyword>
<proteinExistence type="predicted"/>
<gene>
    <name evidence="8" type="ORF">BLNAU_12342</name>
</gene>
<dbReference type="Pfam" id="PF00069">
    <property type="entry name" value="Pkinase"/>
    <property type="match status" value="1"/>
</dbReference>
<protein>
    <recommendedName>
        <fullName evidence="7">Protein kinase domain-containing protein</fullName>
    </recommendedName>
</protein>
<sequence length="601" mass="67329">MDNSKVIVMELGEQSLADIVKDYTSKKVLIPREVVYRVMMDVSSALNLMHNHESGGTAHGDVKMENILLFPGGHFKLCDLGAAESEDVSSTRSVISQLNVSPERMESETGRATCSSDVWALGIVLHWLLFGEPPFKSKSLLKLGREISSFQVSMIGESCGGEERALLMRMLDPNPATRVTSSQLCSFGVFRGLVNTPAGVWKLKDVDEEALSNKLDRMGLEHESEKQRLLAEIVRLEKARQELENEKWTQQQRAVEVLKKEREDRKKDRETIKTLEEGLKKDRETIMKMSEDRKKDQADIHRLEKELADLKSRVLQSSTRSTSPADQSIVFLPPPPHPHPHPPPQPPPRPPLPQPRRSQIGAAAIELVNQLDYEISGNVIRKLQESDSSIISIEFGAVVARLSLTIRKGWNGDISVGIISSNLSNETLTTYFPKLKGGAGWNLEKERRYARQNGRFFANRTACKRGREGQRVVLEADGREGKQTLKLSQDGVTQSVFFTNIPVPFRFAVNIWTPEDAVEIESVEVMDEPQMVGGQKPLHAAARHEKEGTDAALARWMDERHIHQTEIEMVDAVKREGAKGTEASEVIMRHKENSRTSSGGK</sequence>
<dbReference type="SMART" id="SM00220">
    <property type="entry name" value="S_TKc"/>
    <property type="match status" value="1"/>
</dbReference>
<feature type="compositionally biased region" description="Pro residues" evidence="6">
    <location>
        <begin position="332"/>
        <end position="354"/>
    </location>
</feature>
<evidence type="ECO:0000256" key="1">
    <source>
        <dbReference type="ARBA" id="ARBA00022527"/>
    </source>
</evidence>
<reference evidence="8 9" key="1">
    <citation type="journal article" date="2022" name="bioRxiv">
        <title>Genomics of Preaxostyla Flagellates Illuminates Evolutionary Transitions and the Path Towards Mitochondrial Loss.</title>
        <authorList>
            <person name="Novak L.V.F."/>
            <person name="Treitli S.C."/>
            <person name="Pyrih J."/>
            <person name="Halakuc P."/>
            <person name="Pipaliya S.V."/>
            <person name="Vacek V."/>
            <person name="Brzon O."/>
            <person name="Soukal P."/>
            <person name="Eme L."/>
            <person name="Dacks J.B."/>
            <person name="Karnkowska A."/>
            <person name="Elias M."/>
            <person name="Hampl V."/>
        </authorList>
    </citation>
    <scope>NUCLEOTIDE SEQUENCE [LARGE SCALE GENOMIC DNA]</scope>
    <source>
        <strain evidence="8">NAU3</strain>
        <tissue evidence="8">Gut</tissue>
    </source>
</reference>
<keyword evidence="5" id="KW-0067">ATP-binding</keyword>
<keyword evidence="1" id="KW-0723">Serine/threonine-protein kinase</keyword>